<sequence length="162" mass="19183">MSPITEDCPICLDELISLNSIFVTDCNHKFHRECICNIKICPCCRKEIKEKMKERKGNITITIDRISLECYDKICEYYNERQTLGKIQRLDRHEGGFCVEIKKEERESEFENDRIRQLRWNKKKLVSGMYKGLLYEEECLLYVSMCVILGDEYVSEGNQGYL</sequence>
<reference evidence="2" key="1">
    <citation type="journal article" date="2020" name="Nature">
        <title>Giant virus diversity and host interactions through global metagenomics.</title>
        <authorList>
            <person name="Schulz F."/>
            <person name="Roux S."/>
            <person name="Paez-Espino D."/>
            <person name="Jungbluth S."/>
            <person name="Walsh D.A."/>
            <person name="Denef V.J."/>
            <person name="McMahon K.D."/>
            <person name="Konstantinidis K.T."/>
            <person name="Eloe-Fadrosh E.A."/>
            <person name="Kyrpides N.C."/>
            <person name="Woyke T."/>
        </authorList>
    </citation>
    <scope>NUCLEOTIDE SEQUENCE</scope>
    <source>
        <strain evidence="2">GVMAG-M-3300023184-168</strain>
    </source>
</reference>
<dbReference type="Pfam" id="PF17123">
    <property type="entry name" value="zf-RING_11"/>
    <property type="match status" value="1"/>
</dbReference>
<feature type="domain" description="RING-type" evidence="1">
    <location>
        <begin position="8"/>
        <end position="45"/>
    </location>
</feature>
<dbReference type="Gene3D" id="3.30.40.10">
    <property type="entry name" value="Zinc/RING finger domain, C3HC4 (zinc finger)"/>
    <property type="match status" value="1"/>
</dbReference>
<accession>A0A6C0HTX6</accession>
<name>A0A6C0HTX6_9ZZZZ</name>
<dbReference type="InterPro" id="IPR001841">
    <property type="entry name" value="Znf_RING"/>
</dbReference>
<proteinExistence type="predicted"/>
<protein>
    <recommendedName>
        <fullName evidence="1">RING-type domain-containing protein</fullName>
    </recommendedName>
</protein>
<dbReference type="EMBL" id="MN740014">
    <property type="protein sequence ID" value="QHT83924.1"/>
    <property type="molecule type" value="Genomic_DNA"/>
</dbReference>
<organism evidence="2">
    <name type="scientific">viral metagenome</name>
    <dbReference type="NCBI Taxonomy" id="1070528"/>
    <lineage>
        <taxon>unclassified sequences</taxon>
        <taxon>metagenomes</taxon>
        <taxon>organismal metagenomes</taxon>
    </lineage>
</organism>
<dbReference type="SMART" id="SM00184">
    <property type="entry name" value="RING"/>
    <property type="match status" value="1"/>
</dbReference>
<dbReference type="InterPro" id="IPR013083">
    <property type="entry name" value="Znf_RING/FYVE/PHD"/>
</dbReference>
<dbReference type="SUPFAM" id="SSF57850">
    <property type="entry name" value="RING/U-box"/>
    <property type="match status" value="1"/>
</dbReference>
<dbReference type="PROSITE" id="PS50089">
    <property type="entry name" value="ZF_RING_2"/>
    <property type="match status" value="1"/>
</dbReference>
<evidence type="ECO:0000259" key="1">
    <source>
        <dbReference type="PROSITE" id="PS50089"/>
    </source>
</evidence>
<dbReference type="AlphaFoldDB" id="A0A6C0HTX6"/>
<evidence type="ECO:0000313" key="2">
    <source>
        <dbReference type="EMBL" id="QHT83924.1"/>
    </source>
</evidence>